<evidence type="ECO:0000313" key="2">
    <source>
        <dbReference type="EMBL" id="TWT55697.1"/>
    </source>
</evidence>
<dbReference type="OrthoDB" id="263574at2"/>
<organism evidence="2 3">
    <name type="scientific">Allorhodopirellula solitaria</name>
    <dbReference type="NCBI Taxonomy" id="2527987"/>
    <lineage>
        <taxon>Bacteria</taxon>
        <taxon>Pseudomonadati</taxon>
        <taxon>Planctomycetota</taxon>
        <taxon>Planctomycetia</taxon>
        <taxon>Pirellulales</taxon>
        <taxon>Pirellulaceae</taxon>
        <taxon>Allorhodopirellula</taxon>
    </lineage>
</organism>
<name>A0A5C5WYD7_9BACT</name>
<dbReference type="AlphaFoldDB" id="A0A5C5WYD7"/>
<feature type="compositionally biased region" description="Acidic residues" evidence="1">
    <location>
        <begin position="377"/>
        <end position="393"/>
    </location>
</feature>
<dbReference type="EMBL" id="SJPK01000022">
    <property type="protein sequence ID" value="TWT55697.1"/>
    <property type="molecule type" value="Genomic_DNA"/>
</dbReference>
<proteinExistence type="predicted"/>
<comment type="caution">
    <text evidence="2">The sequence shown here is derived from an EMBL/GenBank/DDBJ whole genome shotgun (WGS) entry which is preliminary data.</text>
</comment>
<reference evidence="2 3" key="1">
    <citation type="submission" date="2019-02" db="EMBL/GenBank/DDBJ databases">
        <title>Deep-cultivation of Planctomycetes and their phenomic and genomic characterization uncovers novel biology.</title>
        <authorList>
            <person name="Wiegand S."/>
            <person name="Jogler M."/>
            <person name="Boedeker C."/>
            <person name="Pinto D."/>
            <person name="Vollmers J."/>
            <person name="Rivas-Marin E."/>
            <person name="Kohn T."/>
            <person name="Peeters S.H."/>
            <person name="Heuer A."/>
            <person name="Rast P."/>
            <person name="Oberbeckmann S."/>
            <person name="Bunk B."/>
            <person name="Jeske O."/>
            <person name="Meyerdierks A."/>
            <person name="Storesund J.E."/>
            <person name="Kallscheuer N."/>
            <person name="Luecker S."/>
            <person name="Lage O.M."/>
            <person name="Pohl T."/>
            <person name="Merkel B.J."/>
            <person name="Hornburger P."/>
            <person name="Mueller R.-W."/>
            <person name="Bruemmer F."/>
            <person name="Labrenz M."/>
            <person name="Spormann A.M."/>
            <person name="Op Den Camp H."/>
            <person name="Overmann J."/>
            <person name="Amann R."/>
            <person name="Jetten M.S.M."/>
            <person name="Mascher T."/>
            <person name="Medema M.H."/>
            <person name="Devos D.P."/>
            <person name="Kaster A.-K."/>
            <person name="Ovreas L."/>
            <person name="Rohde M."/>
            <person name="Galperin M.Y."/>
            <person name="Jogler C."/>
        </authorList>
    </citation>
    <scope>NUCLEOTIDE SEQUENCE [LARGE SCALE GENOMIC DNA]</scope>
    <source>
        <strain evidence="2 3">CA85</strain>
    </source>
</reference>
<sequence length="539" mass="58048">MRIILHSWLFVVLGIASLLSGCARCQQRPMITAVGLSPANQCDPPGIPYYLPKPLLVVAKNVRHIDESKVGLTGPAPIPGGFDNQAAYADIKANVTVPNTGGESGGGLAAATLTPAALSGAVVGTGGNQSTVPEKMTPDQSYKDGVSPDSFFTYQVIFVPDLTQKYGLQISGGAGEFRAAMNMVNGWMYTGMGPFYMKDSSSAQNAMATGVAAMYAGRGVSDVVDSVGGLTTAIGNLPGQESGIRTDGLQADEFSSAVRALELAQEMAPKVHRDILNYAEVYIYEPVLLPDGQTTEWRQVAEHHFDRHYFDTAETPGMANQREQVMQGLFRQAMGVGKPAQPPTFAQPPTESSVLPPPIINRIDPPSNQFSPFDNGSDLEDQDEPTDANDDPATESALRIQTKWNQQLAIVSQQESAVRQHAAELQVQESAIRQQQVTLGEREAEVRIRENGQNFAMGMLNRADGFQVPSQAGKPYPIVTTDASGNPVSPTVVQMNVHEAETENVNPRPRLSLRELFHCAPADRPTVRSEVAPQRIILP</sequence>
<evidence type="ECO:0000313" key="3">
    <source>
        <dbReference type="Proteomes" id="UP000318053"/>
    </source>
</evidence>
<feature type="region of interest" description="Disordered" evidence="1">
    <location>
        <begin position="335"/>
        <end position="395"/>
    </location>
</feature>
<dbReference type="Proteomes" id="UP000318053">
    <property type="component" value="Unassembled WGS sequence"/>
</dbReference>
<keyword evidence="3" id="KW-1185">Reference proteome</keyword>
<gene>
    <name evidence="2" type="ORF">CA85_47970</name>
</gene>
<dbReference type="PROSITE" id="PS51257">
    <property type="entry name" value="PROKAR_LIPOPROTEIN"/>
    <property type="match status" value="1"/>
</dbReference>
<protein>
    <submittedName>
        <fullName evidence="2">Uncharacterized protein</fullName>
    </submittedName>
</protein>
<evidence type="ECO:0000256" key="1">
    <source>
        <dbReference type="SAM" id="MobiDB-lite"/>
    </source>
</evidence>
<accession>A0A5C5WYD7</accession>